<accession>A0ABQ1VWI2</accession>
<dbReference type="Proteomes" id="UP000608420">
    <property type="component" value="Unassembled WGS sequence"/>
</dbReference>
<keyword evidence="1" id="KW-1133">Transmembrane helix</keyword>
<evidence type="ECO:0000313" key="2">
    <source>
        <dbReference type="EMBL" id="GGG01528.1"/>
    </source>
</evidence>
<evidence type="ECO:0000313" key="3">
    <source>
        <dbReference type="Proteomes" id="UP000608420"/>
    </source>
</evidence>
<evidence type="ECO:0008006" key="4">
    <source>
        <dbReference type="Google" id="ProtNLM"/>
    </source>
</evidence>
<name>A0ABQ1VWI2_9BACL</name>
<keyword evidence="3" id="KW-1185">Reference proteome</keyword>
<sequence>MVTYGCLALMFLFVIIKSILYYTRRNNIIAPEELDEQLLQLINHKERMP</sequence>
<reference evidence="3" key="1">
    <citation type="journal article" date="2019" name="Int. J. Syst. Evol. Microbiol.">
        <title>The Global Catalogue of Microorganisms (GCM) 10K type strain sequencing project: providing services to taxonomists for standard genome sequencing and annotation.</title>
        <authorList>
            <consortium name="The Broad Institute Genomics Platform"/>
            <consortium name="The Broad Institute Genome Sequencing Center for Infectious Disease"/>
            <person name="Wu L."/>
            <person name="Ma J."/>
        </authorList>
    </citation>
    <scope>NUCLEOTIDE SEQUENCE [LARGE SCALE GENOMIC DNA]</scope>
    <source>
        <strain evidence="3">CGMCC 1.15420</strain>
    </source>
</reference>
<comment type="caution">
    <text evidence="2">The sequence shown here is derived from an EMBL/GenBank/DDBJ whole genome shotgun (WGS) entry which is preliminary data.</text>
</comment>
<keyword evidence="1" id="KW-0812">Transmembrane</keyword>
<feature type="transmembrane region" description="Helical" evidence="1">
    <location>
        <begin position="6"/>
        <end position="23"/>
    </location>
</feature>
<protein>
    <recommendedName>
        <fullName evidence="4">DUF4083 domain-containing protein</fullName>
    </recommendedName>
</protein>
<dbReference type="EMBL" id="BMIW01000015">
    <property type="protein sequence ID" value="GGG01528.1"/>
    <property type="molecule type" value="Genomic_DNA"/>
</dbReference>
<gene>
    <name evidence="2" type="ORF">GCM10010913_24060</name>
</gene>
<evidence type="ECO:0000256" key="1">
    <source>
        <dbReference type="SAM" id="Phobius"/>
    </source>
</evidence>
<proteinExistence type="predicted"/>
<dbReference type="RefSeq" id="WP_162944291.1">
    <property type="nucleotide sequence ID" value="NZ_KZ987724.1"/>
</dbReference>
<organism evidence="2 3">
    <name type="scientific">Paenibacillus aceti</name>
    <dbReference type="NCBI Taxonomy" id="1820010"/>
    <lineage>
        <taxon>Bacteria</taxon>
        <taxon>Bacillati</taxon>
        <taxon>Bacillota</taxon>
        <taxon>Bacilli</taxon>
        <taxon>Bacillales</taxon>
        <taxon>Paenibacillaceae</taxon>
        <taxon>Paenibacillus</taxon>
    </lineage>
</organism>
<keyword evidence="1" id="KW-0472">Membrane</keyword>